<dbReference type="KEGG" id="huw:FPZ11_00165"/>
<feature type="domain" description="J" evidence="2">
    <location>
        <begin position="9"/>
        <end position="70"/>
    </location>
</feature>
<dbReference type="RefSeq" id="WP_146317348.1">
    <property type="nucleotide sequence ID" value="NZ_CP042305.1"/>
</dbReference>
<dbReference type="InterPro" id="IPR001623">
    <property type="entry name" value="DnaJ_domain"/>
</dbReference>
<dbReference type="PROSITE" id="PS50076">
    <property type="entry name" value="DNAJ_2"/>
    <property type="match status" value="1"/>
</dbReference>
<dbReference type="Pfam" id="PF08378">
    <property type="entry name" value="NERD"/>
    <property type="match status" value="1"/>
</dbReference>
<evidence type="ECO:0000256" key="1">
    <source>
        <dbReference type="SAM" id="MobiDB-lite"/>
    </source>
</evidence>
<protein>
    <recommendedName>
        <fullName evidence="6">Nuclease-like protein</fullName>
    </recommendedName>
</protein>
<dbReference type="InterPro" id="IPR036869">
    <property type="entry name" value="J_dom_sf"/>
</dbReference>
<dbReference type="CDD" id="cd06257">
    <property type="entry name" value="DnaJ"/>
    <property type="match status" value="1"/>
</dbReference>
<feature type="compositionally biased region" description="Polar residues" evidence="1">
    <location>
        <begin position="1"/>
        <end position="10"/>
    </location>
</feature>
<dbReference type="AlphaFoldDB" id="A0A5B8M0T9"/>
<dbReference type="SUPFAM" id="SSF46565">
    <property type="entry name" value="Chaperone J-domain"/>
    <property type="match status" value="1"/>
</dbReference>
<dbReference type="OrthoDB" id="5242140at2"/>
<dbReference type="PRINTS" id="PR00625">
    <property type="entry name" value="JDOMAIN"/>
</dbReference>
<feature type="region of interest" description="Disordered" evidence="1">
    <location>
        <begin position="1"/>
        <end position="20"/>
    </location>
</feature>
<feature type="region of interest" description="Disordered" evidence="1">
    <location>
        <begin position="73"/>
        <end position="104"/>
    </location>
</feature>
<dbReference type="SMART" id="SM00271">
    <property type="entry name" value="DnaJ"/>
    <property type="match status" value="1"/>
</dbReference>
<dbReference type="PANTHER" id="PTHR44240">
    <property type="entry name" value="DNAJ DOMAIN (PROKARYOTIC HEAT SHOCK PROTEIN)-RELATED"/>
    <property type="match status" value="1"/>
</dbReference>
<dbReference type="Proteomes" id="UP000320216">
    <property type="component" value="Chromosome"/>
</dbReference>
<evidence type="ECO:0000259" key="3">
    <source>
        <dbReference type="PROSITE" id="PS50965"/>
    </source>
</evidence>
<evidence type="ECO:0000313" key="5">
    <source>
        <dbReference type="Proteomes" id="UP000320216"/>
    </source>
</evidence>
<feature type="domain" description="NERD" evidence="3">
    <location>
        <begin position="144"/>
        <end position="261"/>
    </location>
</feature>
<keyword evidence="5" id="KW-1185">Reference proteome</keyword>
<accession>A0A5B8M0T9</accession>
<evidence type="ECO:0000259" key="2">
    <source>
        <dbReference type="PROSITE" id="PS50076"/>
    </source>
</evidence>
<reference evidence="4 5" key="1">
    <citation type="submission" date="2019-07" db="EMBL/GenBank/DDBJ databases">
        <title>Full genome sequence of Humibacter sp. WJ7-1.</title>
        <authorList>
            <person name="Im W.-T."/>
        </authorList>
    </citation>
    <scope>NUCLEOTIDE SEQUENCE [LARGE SCALE GENOMIC DNA]</scope>
    <source>
        <strain evidence="4 5">WJ7-1</strain>
    </source>
</reference>
<evidence type="ECO:0000313" key="4">
    <source>
        <dbReference type="EMBL" id="QDZ13435.1"/>
    </source>
</evidence>
<dbReference type="PROSITE" id="PS50965">
    <property type="entry name" value="NERD"/>
    <property type="match status" value="1"/>
</dbReference>
<sequence length="314" mass="34228">MPDSPLSSSPYDVLGVPSSATQEELRKAYRRMLREAHPDTGGTEALFIAVQHAWTVVGTPEARAAYDRGNVAHETPHTWAPQPPRAPKQPSRPQTRTYGHPGGYSRERYLSMMREWVGLGEPLRDPYDPALVRSAPHEIRHALADAVAEETTARALTTLGIGYTVWHDVDATGRTAAAAGRTEKVDHVVLGPTGLFAVQSEDWATPVSVRRGDLVPRGEASGFERQPLHELAGRARTLGRATGVRFTVAAVVLPDDDLEQPIIVVGRSRGVTLVAVQSSVLPHLLRTGVADSPRPDGTTLFEVRTRLQQSIRFV</sequence>
<proteinExistence type="predicted"/>
<dbReference type="InterPro" id="IPR011528">
    <property type="entry name" value="NERD"/>
</dbReference>
<name>A0A5B8M0T9_9MICO</name>
<evidence type="ECO:0008006" key="6">
    <source>
        <dbReference type="Google" id="ProtNLM"/>
    </source>
</evidence>
<organism evidence="4 5">
    <name type="scientific">Humibacter ginsenosidimutans</name>
    <dbReference type="NCBI Taxonomy" id="2599293"/>
    <lineage>
        <taxon>Bacteria</taxon>
        <taxon>Bacillati</taxon>
        <taxon>Actinomycetota</taxon>
        <taxon>Actinomycetes</taxon>
        <taxon>Micrococcales</taxon>
        <taxon>Microbacteriaceae</taxon>
        <taxon>Humibacter</taxon>
    </lineage>
</organism>
<dbReference type="PANTHER" id="PTHR44240:SF10">
    <property type="entry name" value="J DOMAIN-CONTAINING PROTEIN"/>
    <property type="match status" value="1"/>
</dbReference>
<dbReference type="InterPro" id="IPR052276">
    <property type="entry name" value="Diphthamide-biosynth_chaperone"/>
</dbReference>
<dbReference type="Gene3D" id="1.10.287.110">
    <property type="entry name" value="DnaJ domain"/>
    <property type="match status" value="1"/>
</dbReference>
<gene>
    <name evidence="4" type="ORF">FPZ11_00165</name>
</gene>
<dbReference type="Pfam" id="PF00226">
    <property type="entry name" value="DnaJ"/>
    <property type="match status" value="1"/>
</dbReference>
<dbReference type="EMBL" id="CP042305">
    <property type="protein sequence ID" value="QDZ13435.1"/>
    <property type="molecule type" value="Genomic_DNA"/>
</dbReference>